<evidence type="ECO:0000313" key="3">
    <source>
        <dbReference type="EMBL" id="RAY13795.1"/>
    </source>
</evidence>
<organism evidence="3 4">
    <name type="scientific">Actinomadura craniellae</name>
    <dbReference type="NCBI Taxonomy" id="2231787"/>
    <lineage>
        <taxon>Bacteria</taxon>
        <taxon>Bacillati</taxon>
        <taxon>Actinomycetota</taxon>
        <taxon>Actinomycetes</taxon>
        <taxon>Streptosporangiales</taxon>
        <taxon>Thermomonosporaceae</taxon>
        <taxon>Actinomadura</taxon>
    </lineage>
</organism>
<feature type="signal peptide" evidence="2">
    <location>
        <begin position="1"/>
        <end position="27"/>
    </location>
</feature>
<keyword evidence="2" id="KW-0732">Signal</keyword>
<protein>
    <recommendedName>
        <fullName evidence="5">Secreted protein</fullName>
    </recommendedName>
</protein>
<reference evidence="3 4" key="1">
    <citation type="submission" date="2018-06" db="EMBL/GenBank/DDBJ databases">
        <title>Actinomadura craniellae sp. nov. isolated from marine sponge Craniella sp.</title>
        <authorList>
            <person name="Li L."/>
            <person name="Xu Q.H."/>
            <person name="Lin H.W."/>
            <person name="Lu Y.H."/>
        </authorList>
    </citation>
    <scope>NUCLEOTIDE SEQUENCE [LARGE SCALE GENOMIC DNA]</scope>
    <source>
        <strain evidence="3 4">LHW63021</strain>
    </source>
</reference>
<comment type="caution">
    <text evidence="3">The sequence shown here is derived from an EMBL/GenBank/DDBJ whole genome shotgun (WGS) entry which is preliminary data.</text>
</comment>
<evidence type="ECO:0000313" key="4">
    <source>
        <dbReference type="Proteomes" id="UP000251891"/>
    </source>
</evidence>
<sequence>MRTKSRQIITATAVAAFLAVPAAAAHADGPKPVPQSSSKRPVGDTVLLSKGEKAAPRSFTCDGVGHNDTRWWGNCRVHSGYARAVTQCSNGWRYGAWVGVGYWRFGGDCHGHRLLGYGVQTSP</sequence>
<evidence type="ECO:0000256" key="1">
    <source>
        <dbReference type="SAM" id="MobiDB-lite"/>
    </source>
</evidence>
<evidence type="ECO:0008006" key="5">
    <source>
        <dbReference type="Google" id="ProtNLM"/>
    </source>
</evidence>
<dbReference type="RefSeq" id="WP_111869333.1">
    <property type="nucleotide sequence ID" value="NZ_QLYX01000008.1"/>
</dbReference>
<proteinExistence type="predicted"/>
<dbReference type="Proteomes" id="UP000251891">
    <property type="component" value="Unassembled WGS sequence"/>
</dbReference>
<accession>A0A365H3V5</accession>
<gene>
    <name evidence="3" type="ORF">DPM19_19275</name>
</gene>
<dbReference type="AlphaFoldDB" id="A0A365H3V5"/>
<name>A0A365H3V5_9ACTN</name>
<feature type="region of interest" description="Disordered" evidence="1">
    <location>
        <begin position="26"/>
        <end position="45"/>
    </location>
</feature>
<dbReference type="EMBL" id="QLYX01000008">
    <property type="protein sequence ID" value="RAY13795.1"/>
    <property type="molecule type" value="Genomic_DNA"/>
</dbReference>
<feature type="chain" id="PRO_5039134456" description="Secreted protein" evidence="2">
    <location>
        <begin position="28"/>
        <end position="123"/>
    </location>
</feature>
<evidence type="ECO:0000256" key="2">
    <source>
        <dbReference type="SAM" id="SignalP"/>
    </source>
</evidence>
<dbReference type="OrthoDB" id="3482644at2"/>
<keyword evidence="4" id="KW-1185">Reference proteome</keyword>